<evidence type="ECO:0000256" key="1">
    <source>
        <dbReference type="ARBA" id="ARBA00004651"/>
    </source>
</evidence>
<dbReference type="Proteomes" id="UP000217784">
    <property type="component" value="Unassembled WGS sequence"/>
</dbReference>
<keyword evidence="3 6" id="KW-0812">Transmembrane</keyword>
<proteinExistence type="predicted"/>
<keyword evidence="9" id="KW-1185">Reference proteome</keyword>
<dbReference type="OrthoDB" id="77200at2157"/>
<dbReference type="GO" id="GO:0005886">
    <property type="term" value="C:plasma membrane"/>
    <property type="evidence" value="ECO:0007669"/>
    <property type="project" value="UniProtKB-SubCell"/>
</dbReference>
<evidence type="ECO:0000256" key="4">
    <source>
        <dbReference type="ARBA" id="ARBA00022989"/>
    </source>
</evidence>
<dbReference type="AlphaFoldDB" id="A0A2A2H9Z3"/>
<dbReference type="EMBL" id="LMVM01000001">
    <property type="protein sequence ID" value="PAV06242.1"/>
    <property type="molecule type" value="Genomic_DNA"/>
</dbReference>
<evidence type="ECO:0000259" key="7">
    <source>
        <dbReference type="Pfam" id="PF06271"/>
    </source>
</evidence>
<comment type="caution">
    <text evidence="8">The sequence shown here is derived from an EMBL/GenBank/DDBJ whole genome shotgun (WGS) entry which is preliminary data.</text>
</comment>
<evidence type="ECO:0000256" key="3">
    <source>
        <dbReference type="ARBA" id="ARBA00022692"/>
    </source>
</evidence>
<keyword evidence="2" id="KW-1003">Cell membrane</keyword>
<dbReference type="InterPro" id="IPR010432">
    <property type="entry name" value="RDD"/>
</dbReference>
<gene>
    <name evidence="8" type="ORF">ASJ80_15550</name>
</gene>
<feature type="domain" description="RDD" evidence="7">
    <location>
        <begin position="5"/>
        <end position="108"/>
    </location>
</feature>
<name>A0A2A2H9Z3_METBR</name>
<keyword evidence="5 6" id="KW-0472">Membrane</keyword>
<organism evidence="8 9">
    <name type="scientific">Methanobacterium bryantii</name>
    <dbReference type="NCBI Taxonomy" id="2161"/>
    <lineage>
        <taxon>Archaea</taxon>
        <taxon>Methanobacteriati</taxon>
        <taxon>Methanobacteriota</taxon>
        <taxon>Methanomada group</taxon>
        <taxon>Methanobacteria</taxon>
        <taxon>Methanobacteriales</taxon>
        <taxon>Methanobacteriaceae</taxon>
        <taxon>Methanobacterium</taxon>
    </lineage>
</organism>
<dbReference type="InterPro" id="IPR051791">
    <property type="entry name" value="Pra-immunoreactive"/>
</dbReference>
<evidence type="ECO:0000256" key="2">
    <source>
        <dbReference type="ARBA" id="ARBA00022475"/>
    </source>
</evidence>
<evidence type="ECO:0000313" key="9">
    <source>
        <dbReference type="Proteomes" id="UP000217784"/>
    </source>
</evidence>
<sequence length="133" mass="14938">MQNLWGKRFAALIIDFLIVILITWVFSGIVYPLLAVTNAFGILNYWLIVTAVIVMVYFTYFEGKLGTTPGKSVMKIEVVVDDGEMNYQKAFIRNISKILGIPLILDIIVDYIAGNSKLRYLDEVAGTDVKLKA</sequence>
<feature type="transmembrane region" description="Helical" evidence="6">
    <location>
        <begin position="12"/>
        <end position="34"/>
    </location>
</feature>
<keyword evidence="4 6" id="KW-1133">Transmembrane helix</keyword>
<dbReference type="RefSeq" id="WP_069584614.1">
    <property type="nucleotide sequence ID" value="NZ_LMVM01000001.1"/>
</dbReference>
<evidence type="ECO:0000313" key="8">
    <source>
        <dbReference type="EMBL" id="PAV06242.1"/>
    </source>
</evidence>
<evidence type="ECO:0000256" key="6">
    <source>
        <dbReference type="SAM" id="Phobius"/>
    </source>
</evidence>
<protein>
    <submittedName>
        <fullName evidence="8">Transporter</fullName>
    </submittedName>
</protein>
<dbReference type="PANTHER" id="PTHR36115">
    <property type="entry name" value="PROLINE-RICH ANTIGEN HOMOLOG-RELATED"/>
    <property type="match status" value="1"/>
</dbReference>
<evidence type="ECO:0000256" key="5">
    <source>
        <dbReference type="ARBA" id="ARBA00023136"/>
    </source>
</evidence>
<comment type="subcellular location">
    <subcellularLocation>
        <location evidence="1">Cell membrane</location>
        <topology evidence="1">Multi-pass membrane protein</topology>
    </subcellularLocation>
</comment>
<accession>A0A2A2H9Z3</accession>
<dbReference type="Pfam" id="PF06271">
    <property type="entry name" value="RDD"/>
    <property type="match status" value="1"/>
</dbReference>
<reference evidence="8 9" key="1">
    <citation type="journal article" date="2017" name="BMC Genomics">
        <title>Genomic analysis of methanogenic archaea reveals a shift towards energy conservation.</title>
        <authorList>
            <person name="Gilmore S.P."/>
            <person name="Henske J.K."/>
            <person name="Sexton J.A."/>
            <person name="Solomon K.V."/>
            <person name="Seppala S."/>
            <person name="Yoo J.I."/>
            <person name="Huyett L.M."/>
            <person name="Pressman A."/>
            <person name="Cogan J.Z."/>
            <person name="Kivenson V."/>
            <person name="Peng X."/>
            <person name="Tan Y."/>
            <person name="Valentine D.L."/>
            <person name="O'Malley M.A."/>
        </authorList>
    </citation>
    <scope>NUCLEOTIDE SEQUENCE [LARGE SCALE GENOMIC DNA]</scope>
    <source>
        <strain evidence="8 9">M.o.H.</strain>
    </source>
</reference>
<feature type="transmembrane region" description="Helical" evidence="6">
    <location>
        <begin position="40"/>
        <end position="61"/>
    </location>
</feature>